<evidence type="ECO:0000256" key="1">
    <source>
        <dbReference type="SAM" id="Phobius"/>
    </source>
</evidence>
<name>A0A1E3R017_9ASCO</name>
<feature type="transmembrane region" description="Helical" evidence="1">
    <location>
        <begin position="52"/>
        <end position="76"/>
    </location>
</feature>
<dbReference type="AlphaFoldDB" id="A0A1E3R017"/>
<dbReference type="RefSeq" id="XP_018988015.1">
    <property type="nucleotide sequence ID" value="XM_019132249.1"/>
</dbReference>
<dbReference type="Proteomes" id="UP000094336">
    <property type="component" value="Unassembled WGS sequence"/>
</dbReference>
<keyword evidence="3" id="KW-1185">Reference proteome</keyword>
<sequence>MPNTDIELVNLKDHLIHTTTELEFDEEYIDNLPAHSDGIALPSSFSQYTEHVIFTISFLIRWSLFLLTVYFPKYYFDKFQSMYYRQPYTTIHWILLVVSAKVGPSSQDGLTVTCLCVFITGSMLLWPLQVSYVAFCFWLVVTMVVGLGKGVIYVCNVLTTKLERVR</sequence>
<keyword evidence="1" id="KW-0472">Membrane</keyword>
<reference evidence="3" key="1">
    <citation type="submission" date="2016-05" db="EMBL/GenBank/DDBJ databases">
        <title>Comparative genomics of biotechnologically important yeasts.</title>
        <authorList>
            <consortium name="DOE Joint Genome Institute"/>
            <person name="Riley R."/>
            <person name="Haridas S."/>
            <person name="Wolfe K.H."/>
            <person name="Lopes M.R."/>
            <person name="Hittinger C.T."/>
            <person name="Goker M."/>
            <person name="Salamov A."/>
            <person name="Wisecaver J."/>
            <person name="Long T.M."/>
            <person name="Aerts A.L."/>
            <person name="Barry K."/>
            <person name="Choi C."/>
            <person name="Clum A."/>
            <person name="Coughlan A.Y."/>
            <person name="Deshpande S."/>
            <person name="Douglass A.P."/>
            <person name="Hanson S.J."/>
            <person name="Klenk H.-P."/>
            <person name="Labutti K."/>
            <person name="Lapidus A."/>
            <person name="Lindquist E."/>
            <person name="Lipzen A."/>
            <person name="Meier-Kolthoff J.P."/>
            <person name="Ohm R.A."/>
            <person name="Otillar R.P."/>
            <person name="Pangilinan J."/>
            <person name="Peng Y."/>
            <person name="Rokas A."/>
            <person name="Rosa C.A."/>
            <person name="Scheuner C."/>
            <person name="Sibirny A.A."/>
            <person name="Slot J.C."/>
            <person name="Stielow J.B."/>
            <person name="Sun H."/>
            <person name="Kurtzman C.P."/>
            <person name="Blackwell M."/>
            <person name="Grigoriev I.V."/>
            <person name="Jeffries T.W."/>
        </authorList>
    </citation>
    <scope>NUCLEOTIDE SEQUENCE [LARGE SCALE GENOMIC DNA]</scope>
    <source>
        <strain evidence="3">NRRL Y-12698</strain>
    </source>
</reference>
<keyword evidence="1" id="KW-0812">Transmembrane</keyword>
<gene>
    <name evidence="2" type="ORF">BABINDRAFT_5616</name>
</gene>
<feature type="transmembrane region" description="Helical" evidence="1">
    <location>
        <begin position="109"/>
        <end position="126"/>
    </location>
</feature>
<organism evidence="2 3">
    <name type="scientific">Babjeviella inositovora NRRL Y-12698</name>
    <dbReference type="NCBI Taxonomy" id="984486"/>
    <lineage>
        <taxon>Eukaryota</taxon>
        <taxon>Fungi</taxon>
        <taxon>Dikarya</taxon>
        <taxon>Ascomycota</taxon>
        <taxon>Saccharomycotina</taxon>
        <taxon>Pichiomycetes</taxon>
        <taxon>Serinales incertae sedis</taxon>
        <taxon>Babjeviella</taxon>
    </lineage>
</organism>
<proteinExistence type="predicted"/>
<dbReference type="GeneID" id="30150102"/>
<keyword evidence="1" id="KW-1133">Transmembrane helix</keyword>
<protein>
    <submittedName>
        <fullName evidence="2">Uncharacterized protein</fullName>
    </submittedName>
</protein>
<feature type="transmembrane region" description="Helical" evidence="1">
    <location>
        <begin position="132"/>
        <end position="158"/>
    </location>
</feature>
<accession>A0A1E3R017</accession>
<evidence type="ECO:0000313" key="2">
    <source>
        <dbReference type="EMBL" id="ODQ82687.1"/>
    </source>
</evidence>
<evidence type="ECO:0000313" key="3">
    <source>
        <dbReference type="Proteomes" id="UP000094336"/>
    </source>
</evidence>
<dbReference type="EMBL" id="KV454426">
    <property type="protein sequence ID" value="ODQ82687.1"/>
    <property type="molecule type" value="Genomic_DNA"/>
</dbReference>